<dbReference type="Pfam" id="PF00018">
    <property type="entry name" value="SH3_1"/>
    <property type="match status" value="1"/>
</dbReference>
<organism evidence="26 27">
    <name type="scientific">Oryzias latipes</name>
    <name type="common">Japanese rice fish</name>
    <name type="synonym">Japanese killifish</name>
    <dbReference type="NCBI Taxonomy" id="8090"/>
    <lineage>
        <taxon>Eukaryota</taxon>
        <taxon>Metazoa</taxon>
        <taxon>Chordata</taxon>
        <taxon>Craniata</taxon>
        <taxon>Vertebrata</taxon>
        <taxon>Euteleostomi</taxon>
        <taxon>Actinopterygii</taxon>
        <taxon>Neopterygii</taxon>
        <taxon>Teleostei</taxon>
        <taxon>Neoteleostei</taxon>
        <taxon>Acanthomorphata</taxon>
        <taxon>Ovalentaria</taxon>
        <taxon>Atherinomorphae</taxon>
        <taxon>Beloniformes</taxon>
        <taxon>Adrianichthyidae</taxon>
        <taxon>Oryziinae</taxon>
        <taxon>Oryzias</taxon>
    </lineage>
</organism>
<evidence type="ECO:0000256" key="4">
    <source>
        <dbReference type="ARBA" id="ARBA00022679"/>
    </source>
</evidence>
<dbReference type="InterPro" id="IPR020635">
    <property type="entry name" value="Tyr_kinase_cat_dom"/>
</dbReference>
<evidence type="ECO:0000256" key="18">
    <source>
        <dbReference type="PROSITE-ProRule" id="PRU00432"/>
    </source>
</evidence>
<dbReference type="FunFam" id="3.30.505.10:FF:000041">
    <property type="entry name" value="Tyrosine-protein kinase"/>
    <property type="match status" value="1"/>
</dbReference>
<dbReference type="Gene3D" id="2.30.30.40">
    <property type="entry name" value="SH3 Domains"/>
    <property type="match status" value="1"/>
</dbReference>
<dbReference type="PROSITE" id="PS50011">
    <property type="entry name" value="PROTEIN_KINASE_DOM"/>
    <property type="match status" value="1"/>
</dbReference>
<dbReference type="Gene3D" id="1.10.510.10">
    <property type="entry name" value="Transferase(Phosphotransferase) domain 1"/>
    <property type="match status" value="1"/>
</dbReference>
<evidence type="ECO:0000256" key="14">
    <source>
        <dbReference type="ARBA" id="ARBA00023288"/>
    </source>
</evidence>
<dbReference type="SUPFAM" id="SSF50729">
    <property type="entry name" value="PH domain-like"/>
    <property type="match status" value="1"/>
</dbReference>
<proteinExistence type="inferred from homology"/>
<dbReference type="PROSITE" id="PS51113">
    <property type="entry name" value="ZF_BTK"/>
    <property type="match status" value="1"/>
</dbReference>
<dbReference type="InterPro" id="IPR001452">
    <property type="entry name" value="SH3_domain"/>
</dbReference>
<feature type="domain" description="SH3" evidence="23">
    <location>
        <begin position="258"/>
        <end position="318"/>
    </location>
</feature>
<keyword evidence="14" id="KW-0449">Lipoprotein</keyword>
<dbReference type="PROSITE" id="PS50003">
    <property type="entry name" value="PH_DOMAIN"/>
    <property type="match status" value="1"/>
</dbReference>
<dbReference type="InterPro" id="IPR000980">
    <property type="entry name" value="SH2"/>
</dbReference>
<dbReference type="InterPro" id="IPR011009">
    <property type="entry name" value="Kinase-like_dom_sf"/>
</dbReference>
<dbReference type="InterPro" id="IPR008266">
    <property type="entry name" value="Tyr_kinase_AS"/>
</dbReference>
<dbReference type="PROSITE" id="PS00109">
    <property type="entry name" value="PROTEIN_KINASE_TYR"/>
    <property type="match status" value="1"/>
</dbReference>
<keyword evidence="10" id="KW-0862">Zinc</keyword>
<dbReference type="GO" id="GO:0005829">
    <property type="term" value="C:cytosol"/>
    <property type="evidence" value="ECO:0007669"/>
    <property type="project" value="UniProtKB-ARBA"/>
</dbReference>
<dbReference type="PROSITE" id="PS50001">
    <property type="entry name" value="SH2"/>
    <property type="match status" value="1"/>
</dbReference>
<keyword evidence="7 19" id="KW-0547">Nucleotide-binding</keyword>
<comment type="cofactor">
    <cofactor evidence="1">
        <name>Zn(2+)</name>
        <dbReference type="ChEBI" id="CHEBI:29105"/>
    </cofactor>
</comment>
<evidence type="ECO:0000256" key="15">
    <source>
        <dbReference type="ARBA" id="ARBA00051245"/>
    </source>
</evidence>
<dbReference type="Pfam" id="PF00169">
    <property type="entry name" value="PH"/>
    <property type="match status" value="1"/>
</dbReference>
<dbReference type="InterPro" id="IPR050198">
    <property type="entry name" value="Non-receptor_tyrosine_kinases"/>
</dbReference>
<dbReference type="Proteomes" id="UP000265180">
    <property type="component" value="Chromosome 18"/>
</dbReference>
<evidence type="ECO:0000256" key="10">
    <source>
        <dbReference type="ARBA" id="ARBA00022833"/>
    </source>
</evidence>
<dbReference type="GO" id="GO:0004715">
    <property type="term" value="F:non-membrane spanning protein tyrosine kinase activity"/>
    <property type="evidence" value="ECO:0007669"/>
    <property type="project" value="UniProtKB-EC"/>
</dbReference>
<dbReference type="PRINTS" id="PR00109">
    <property type="entry name" value="TYRKINASE"/>
</dbReference>
<reference evidence="26 27" key="2">
    <citation type="submission" date="2017-04" db="EMBL/GenBank/DDBJ databases">
        <title>CpG methylation of centromeres and impact of large insertions on vertebrate speciation.</title>
        <authorList>
            <person name="Ichikawa K."/>
            <person name="Yoshimura J."/>
            <person name="Morishita S."/>
        </authorList>
    </citation>
    <scope>NUCLEOTIDE SEQUENCE</scope>
    <source>
        <strain evidence="26 27">HNI</strain>
    </source>
</reference>
<dbReference type="PROSITE" id="PS50002">
    <property type="entry name" value="SH3"/>
    <property type="match status" value="1"/>
</dbReference>
<feature type="binding site" evidence="19">
    <location>
        <position position="478"/>
    </location>
    <ligand>
        <name>ATP</name>
        <dbReference type="ChEBI" id="CHEBI:30616"/>
    </ligand>
</feature>
<dbReference type="PROSITE" id="PS00107">
    <property type="entry name" value="PROTEIN_KINASE_ATP"/>
    <property type="match status" value="1"/>
</dbReference>
<dbReference type="Pfam" id="PF00779">
    <property type="entry name" value="BTK"/>
    <property type="match status" value="1"/>
</dbReference>
<dbReference type="PRINTS" id="PR00452">
    <property type="entry name" value="SH3DOMAIN"/>
</dbReference>
<protein>
    <recommendedName>
        <fullName evidence="20">Tyrosine-protein kinase</fullName>
        <ecNumber evidence="20">2.7.10.2</ecNumber>
    </recommendedName>
</protein>
<reference evidence="26" key="4">
    <citation type="submission" date="2025-09" db="UniProtKB">
        <authorList>
            <consortium name="Ensembl"/>
        </authorList>
    </citation>
    <scope>IDENTIFICATION</scope>
    <source>
        <strain evidence="26">HNI</strain>
    </source>
</reference>
<dbReference type="SUPFAM" id="SSF50044">
    <property type="entry name" value="SH3-domain"/>
    <property type="match status" value="1"/>
</dbReference>
<evidence type="ECO:0000259" key="24">
    <source>
        <dbReference type="PROSITE" id="PS50003"/>
    </source>
</evidence>
<dbReference type="PANTHER" id="PTHR24418">
    <property type="entry name" value="TYROSINE-PROTEIN KINASE"/>
    <property type="match status" value="1"/>
</dbReference>
<evidence type="ECO:0000256" key="8">
    <source>
        <dbReference type="ARBA" id="ARBA00022771"/>
    </source>
</evidence>
<keyword evidence="13 20" id="KW-0829">Tyrosine-protein kinase</keyword>
<dbReference type="Gene3D" id="2.30.29.30">
    <property type="entry name" value="Pleckstrin-homology domain (PH domain)/Phosphotyrosine-binding domain (PTB)"/>
    <property type="match status" value="1"/>
</dbReference>
<feature type="compositionally biased region" description="Pro residues" evidence="21">
    <location>
        <begin position="229"/>
        <end position="242"/>
    </location>
</feature>
<evidence type="ECO:0000256" key="11">
    <source>
        <dbReference type="ARBA" id="ARBA00022840"/>
    </source>
</evidence>
<keyword evidence="5" id="KW-0519">Myristate</keyword>
<dbReference type="InterPro" id="IPR001562">
    <property type="entry name" value="Znf_Btk_motif"/>
</dbReference>
<dbReference type="GO" id="GO:0035556">
    <property type="term" value="P:intracellular signal transduction"/>
    <property type="evidence" value="ECO:0007669"/>
    <property type="project" value="InterPro"/>
</dbReference>
<evidence type="ECO:0000256" key="3">
    <source>
        <dbReference type="ARBA" id="ARBA00022553"/>
    </source>
</evidence>
<evidence type="ECO:0000313" key="26">
    <source>
        <dbReference type="Ensembl" id="ENSORLP00020034333.1"/>
    </source>
</evidence>
<evidence type="ECO:0000256" key="16">
    <source>
        <dbReference type="PROSITE-ProRule" id="PRU00191"/>
    </source>
</evidence>
<evidence type="ECO:0000256" key="12">
    <source>
        <dbReference type="ARBA" id="ARBA00022999"/>
    </source>
</evidence>
<evidence type="ECO:0000256" key="7">
    <source>
        <dbReference type="ARBA" id="ARBA00022741"/>
    </source>
</evidence>
<keyword evidence="11 19" id="KW-0067">ATP-binding</keyword>
<comment type="similarity">
    <text evidence="20">Belongs to the protein kinase superfamily. Tyr protein kinase family.</text>
</comment>
<evidence type="ECO:0000313" key="27">
    <source>
        <dbReference type="Proteomes" id="UP000265180"/>
    </source>
</evidence>
<dbReference type="InterPro" id="IPR011993">
    <property type="entry name" value="PH-like_dom_sf"/>
</dbReference>
<dbReference type="InterPro" id="IPR017441">
    <property type="entry name" value="Protein_kinase_ATP_BS"/>
</dbReference>
<dbReference type="CDD" id="cd01238">
    <property type="entry name" value="PH_Btk"/>
    <property type="match status" value="1"/>
</dbReference>
<keyword evidence="2 17" id="KW-0728">SH3 domain</keyword>
<dbReference type="PRINTS" id="PR00401">
    <property type="entry name" value="SH2DOMAIN"/>
</dbReference>
<dbReference type="InterPro" id="IPR036860">
    <property type="entry name" value="SH2_dom_sf"/>
</dbReference>
<dbReference type="SMART" id="SM00219">
    <property type="entry name" value="TyrKc"/>
    <property type="match status" value="1"/>
</dbReference>
<evidence type="ECO:0000256" key="5">
    <source>
        <dbReference type="ARBA" id="ARBA00022707"/>
    </source>
</evidence>
<feature type="domain" description="SH2" evidence="22">
    <location>
        <begin position="326"/>
        <end position="425"/>
    </location>
</feature>
<evidence type="ECO:0000256" key="21">
    <source>
        <dbReference type="SAM" id="MobiDB-lite"/>
    </source>
</evidence>
<dbReference type="Ensembl" id="ENSORLT00020028985.1">
    <property type="protein sequence ID" value="ENSORLP00020034333.1"/>
    <property type="gene ID" value="ENSORLG00020020765.1"/>
</dbReference>
<name>A0A3P9MN10_ORYLA</name>
<dbReference type="SMART" id="SM00252">
    <property type="entry name" value="SH2"/>
    <property type="match status" value="1"/>
</dbReference>
<dbReference type="EC" id="2.7.10.2" evidence="20"/>
<dbReference type="Pfam" id="PF07714">
    <property type="entry name" value="PK_Tyr_Ser-Thr"/>
    <property type="match status" value="1"/>
</dbReference>
<dbReference type="InterPro" id="IPR001245">
    <property type="entry name" value="Ser-Thr/Tyr_kinase_cat_dom"/>
</dbReference>
<evidence type="ECO:0000256" key="9">
    <source>
        <dbReference type="ARBA" id="ARBA00022777"/>
    </source>
</evidence>
<dbReference type="FunFam" id="1.10.510.10:FF:000052">
    <property type="entry name" value="Tyrosine-protein kinase"/>
    <property type="match status" value="1"/>
</dbReference>
<dbReference type="FunFam" id="2.30.29.30:FF:000210">
    <property type="entry name" value="Tyrosine-protein kinase"/>
    <property type="match status" value="1"/>
</dbReference>
<evidence type="ECO:0000256" key="17">
    <source>
        <dbReference type="PROSITE-ProRule" id="PRU00192"/>
    </source>
</evidence>
<evidence type="ECO:0000256" key="19">
    <source>
        <dbReference type="PROSITE-ProRule" id="PRU10141"/>
    </source>
</evidence>
<feature type="domain" description="PH" evidence="24">
    <location>
        <begin position="75"/>
        <end position="182"/>
    </location>
</feature>
<evidence type="ECO:0000256" key="6">
    <source>
        <dbReference type="ARBA" id="ARBA00022723"/>
    </source>
</evidence>
<dbReference type="SUPFAM" id="SSF55550">
    <property type="entry name" value="SH2 domain"/>
    <property type="match status" value="1"/>
</dbReference>
<dbReference type="FunFam" id="3.30.200.20:FF:000053">
    <property type="entry name" value="Tyrosine-protein kinase"/>
    <property type="match status" value="1"/>
</dbReference>
<dbReference type="AlphaFoldDB" id="A0A3P9MN10"/>
<reference key="1">
    <citation type="journal article" date="2007" name="Nature">
        <title>The medaka draft genome and insights into vertebrate genome evolution.</title>
        <authorList>
            <person name="Kasahara M."/>
            <person name="Naruse K."/>
            <person name="Sasaki S."/>
            <person name="Nakatani Y."/>
            <person name="Qu W."/>
            <person name="Ahsan B."/>
            <person name="Yamada T."/>
            <person name="Nagayasu Y."/>
            <person name="Doi K."/>
            <person name="Kasai Y."/>
            <person name="Jindo T."/>
            <person name="Kobayashi D."/>
            <person name="Shimada A."/>
            <person name="Toyoda A."/>
            <person name="Kuroki Y."/>
            <person name="Fujiyama A."/>
            <person name="Sasaki T."/>
            <person name="Shimizu A."/>
            <person name="Asakawa S."/>
            <person name="Shimizu N."/>
            <person name="Hashimoto S."/>
            <person name="Yang J."/>
            <person name="Lee Y."/>
            <person name="Matsushima K."/>
            <person name="Sugano S."/>
            <person name="Sakaizumi M."/>
            <person name="Narita T."/>
            <person name="Ohishi K."/>
            <person name="Haga S."/>
            <person name="Ohta F."/>
            <person name="Nomoto H."/>
            <person name="Nogata K."/>
            <person name="Morishita T."/>
            <person name="Endo T."/>
            <person name="Shin-I T."/>
            <person name="Takeda H."/>
            <person name="Morishita S."/>
            <person name="Kohara Y."/>
        </authorList>
    </citation>
    <scope>NUCLEOTIDE SEQUENCE [LARGE SCALE GENOMIC DNA]</scope>
    <source>
        <strain>Hd-rR</strain>
    </source>
</reference>
<evidence type="ECO:0000256" key="2">
    <source>
        <dbReference type="ARBA" id="ARBA00022443"/>
    </source>
</evidence>
<dbReference type="SMART" id="SM00107">
    <property type="entry name" value="BTK"/>
    <property type="match status" value="1"/>
</dbReference>
<dbReference type="InterPro" id="IPR036028">
    <property type="entry name" value="SH3-like_dom_sf"/>
</dbReference>
<feature type="region of interest" description="Disordered" evidence="21">
    <location>
        <begin position="229"/>
        <end position="256"/>
    </location>
</feature>
<evidence type="ECO:0000256" key="1">
    <source>
        <dbReference type="ARBA" id="ARBA00001947"/>
    </source>
</evidence>
<evidence type="ECO:0000256" key="20">
    <source>
        <dbReference type="RuleBase" id="RU362096"/>
    </source>
</evidence>
<dbReference type="InterPro" id="IPR000719">
    <property type="entry name" value="Prot_kinase_dom"/>
</dbReference>
<sequence length="706" mass="80910">MMVYSCLEARCGRYSRIPLVMSFTTSMLERFSNGVRPSEKISHITTPEHTIRPVLWNNDFDGWAGAVDGSRMSVEPILEERLIKRSQQKKITSPLNYKERLFVLTKNKLTYYDGKPEKKFKKGSIELSRIRCVEIVKNGGGTIPCQNKYPFQIVYDTNTLYVFAPNQSSRSIWVQSLKDEIKDNQVVLVKFHPLFWLDGAWLCCRQVEKQALGCEEYNLFGDITRKPLPPLPVKRQPPPPVPISDDGEDEDVDEDDDDEEEVVVALYDFPATEPHDLRLIKGDEYIIVERSDANWFKARNHYGEEGYIPSNYVTEKISGNLVQYGWYSKQVNRNKAEELLRNEDKTGAFMVRDSSTPGTYTVSVYTKAPAGDGGGAIKHYHIKKTETSPPQFYLAEKHLFYSIPELIEYHKHNAAGLVTRLRYPVGKPDKSAPSTAGFSYEMWEINPSELTFMKELGCGQFGQVRLGKWRAQHKVAIKFIREGAMSEEDFIEEAKIMMKLSHPKLVQLYGVCSQQKPIYIVTEFMEHGSLLHFLQRGRGGFSLGSLLSISLDVCEGMEYLEAHGFIHRDLASRNCLVNDSLAVKVSDFGMTRFVLDDQYTSSSGARFPVKWSPPEVFNFCKYSSKSDVWSYGVLMWEVFTEGRMPFDNNLNHEVVTLVMQGHRLYKPKLATPTLYEIMHLCWKERPEERPSFSRLCVMLSDTLEDG</sequence>
<keyword evidence="12 16" id="KW-0727">SH2 domain</keyword>
<dbReference type="Gene3D" id="3.30.505.10">
    <property type="entry name" value="SH2 domain"/>
    <property type="match status" value="1"/>
</dbReference>
<keyword evidence="3" id="KW-0597">Phosphoprotein</keyword>
<keyword evidence="8 18" id="KW-0863">Zinc-finger</keyword>
<comment type="catalytic activity">
    <reaction evidence="15 20">
        <text>L-tyrosyl-[protein] + ATP = O-phospho-L-tyrosyl-[protein] + ADP + H(+)</text>
        <dbReference type="Rhea" id="RHEA:10596"/>
        <dbReference type="Rhea" id="RHEA-COMP:10136"/>
        <dbReference type="Rhea" id="RHEA-COMP:20101"/>
        <dbReference type="ChEBI" id="CHEBI:15378"/>
        <dbReference type="ChEBI" id="CHEBI:30616"/>
        <dbReference type="ChEBI" id="CHEBI:46858"/>
        <dbReference type="ChEBI" id="CHEBI:61978"/>
        <dbReference type="ChEBI" id="CHEBI:456216"/>
        <dbReference type="EC" id="2.7.10.2"/>
    </reaction>
</comment>
<reference evidence="26" key="3">
    <citation type="submission" date="2025-08" db="UniProtKB">
        <authorList>
            <consortium name="Ensembl"/>
        </authorList>
    </citation>
    <scope>IDENTIFICATION</scope>
    <source>
        <strain evidence="26">HNI</strain>
    </source>
</reference>
<dbReference type="GO" id="GO:0008270">
    <property type="term" value="F:zinc ion binding"/>
    <property type="evidence" value="ECO:0007669"/>
    <property type="project" value="UniProtKB-KW"/>
</dbReference>
<evidence type="ECO:0000259" key="25">
    <source>
        <dbReference type="PROSITE" id="PS50011"/>
    </source>
</evidence>
<dbReference type="FunFam" id="2.30.30.40:FF:000359">
    <property type="entry name" value="Tyrosine-protein kinase"/>
    <property type="match status" value="1"/>
</dbReference>
<keyword evidence="9 20" id="KW-0418">Kinase</keyword>
<dbReference type="SMART" id="SM00233">
    <property type="entry name" value="PH"/>
    <property type="match status" value="1"/>
</dbReference>
<keyword evidence="4 20" id="KW-0808">Transferase</keyword>
<dbReference type="SUPFAM" id="SSF56112">
    <property type="entry name" value="Protein kinase-like (PK-like)"/>
    <property type="match status" value="1"/>
</dbReference>
<dbReference type="InterPro" id="IPR001849">
    <property type="entry name" value="PH_domain"/>
</dbReference>
<dbReference type="SMART" id="SM00326">
    <property type="entry name" value="SH3"/>
    <property type="match status" value="1"/>
</dbReference>
<keyword evidence="6" id="KW-0479">Metal-binding</keyword>
<feature type="domain" description="Protein kinase" evidence="25">
    <location>
        <begin position="450"/>
        <end position="703"/>
    </location>
</feature>
<evidence type="ECO:0000259" key="22">
    <source>
        <dbReference type="PROSITE" id="PS50001"/>
    </source>
</evidence>
<evidence type="ECO:0000259" key="23">
    <source>
        <dbReference type="PROSITE" id="PS50002"/>
    </source>
</evidence>
<dbReference type="GO" id="GO:0005524">
    <property type="term" value="F:ATP binding"/>
    <property type="evidence" value="ECO:0007669"/>
    <property type="project" value="UniProtKB-UniRule"/>
</dbReference>
<evidence type="ECO:0000256" key="13">
    <source>
        <dbReference type="ARBA" id="ARBA00023137"/>
    </source>
</evidence>
<dbReference type="Pfam" id="PF00017">
    <property type="entry name" value="SH2"/>
    <property type="match status" value="1"/>
</dbReference>
<feature type="compositionally biased region" description="Acidic residues" evidence="21">
    <location>
        <begin position="245"/>
        <end position="256"/>
    </location>
</feature>
<accession>A0A3P9MN10</accession>